<name>A0A381NR33_9ZZZZ</name>
<dbReference type="Pfam" id="PF13279">
    <property type="entry name" value="4HBT_2"/>
    <property type="match status" value="1"/>
</dbReference>
<dbReference type="Gene3D" id="3.10.129.10">
    <property type="entry name" value="Hotdog Thioesterase"/>
    <property type="match status" value="1"/>
</dbReference>
<dbReference type="InterPro" id="IPR029069">
    <property type="entry name" value="HotDog_dom_sf"/>
</dbReference>
<proteinExistence type="inferred from homology"/>
<dbReference type="PANTHER" id="PTHR31793:SF27">
    <property type="entry name" value="NOVEL THIOESTERASE SUPERFAMILY DOMAIN AND SAPOSIN A-TYPE DOMAIN CONTAINING PROTEIN (0610012H03RIK)"/>
    <property type="match status" value="1"/>
</dbReference>
<dbReference type="SUPFAM" id="SSF54637">
    <property type="entry name" value="Thioesterase/thiol ester dehydrase-isomerase"/>
    <property type="match status" value="1"/>
</dbReference>
<dbReference type="GO" id="GO:0047617">
    <property type="term" value="F:fatty acyl-CoA hydrolase activity"/>
    <property type="evidence" value="ECO:0007669"/>
    <property type="project" value="TreeGrafter"/>
</dbReference>
<dbReference type="EMBL" id="UINC01000492">
    <property type="protein sequence ID" value="SUZ56298.1"/>
    <property type="molecule type" value="Genomic_DNA"/>
</dbReference>
<evidence type="ECO:0008006" key="4">
    <source>
        <dbReference type="Google" id="ProtNLM"/>
    </source>
</evidence>
<evidence type="ECO:0000256" key="1">
    <source>
        <dbReference type="ARBA" id="ARBA00005953"/>
    </source>
</evidence>
<gene>
    <name evidence="3" type="ORF">METZ01_LOCUS9152</name>
</gene>
<sequence length="153" mass="17549">MSVTFCYKIEVRFRDCDEFGHVNNAVYFTYLEETRHAYLRQLASQGVSSNAVDEKLPHGFVLVRTECDFLSEALPGDWLEIQLRVSKIGRSSFGYEYEIMNTSKSQLVARAKSVHVAYDRIKKRSKPIPEEFRAVLERAMQGLSETSIDVVSD</sequence>
<dbReference type="InterPro" id="IPR050563">
    <property type="entry name" value="4-hydroxybenzoyl-CoA_TE"/>
</dbReference>
<keyword evidence="2" id="KW-0378">Hydrolase</keyword>
<dbReference type="CDD" id="cd00586">
    <property type="entry name" value="4HBT"/>
    <property type="match status" value="1"/>
</dbReference>
<dbReference type="PIRSF" id="PIRSF003230">
    <property type="entry name" value="YbgC"/>
    <property type="match status" value="1"/>
</dbReference>
<evidence type="ECO:0000256" key="2">
    <source>
        <dbReference type="ARBA" id="ARBA00022801"/>
    </source>
</evidence>
<protein>
    <recommendedName>
        <fullName evidence="4">Thioesterase domain-containing protein</fullName>
    </recommendedName>
</protein>
<dbReference type="AlphaFoldDB" id="A0A381NR33"/>
<accession>A0A381NR33</accession>
<organism evidence="3">
    <name type="scientific">marine metagenome</name>
    <dbReference type="NCBI Taxonomy" id="408172"/>
    <lineage>
        <taxon>unclassified sequences</taxon>
        <taxon>metagenomes</taxon>
        <taxon>ecological metagenomes</taxon>
    </lineage>
</organism>
<dbReference type="InterPro" id="IPR006684">
    <property type="entry name" value="YbgC/YbaW"/>
</dbReference>
<reference evidence="3" key="1">
    <citation type="submission" date="2018-05" db="EMBL/GenBank/DDBJ databases">
        <authorList>
            <person name="Lanie J.A."/>
            <person name="Ng W.-L."/>
            <person name="Kazmierczak K.M."/>
            <person name="Andrzejewski T.M."/>
            <person name="Davidsen T.M."/>
            <person name="Wayne K.J."/>
            <person name="Tettelin H."/>
            <person name="Glass J.I."/>
            <person name="Rusch D."/>
            <person name="Podicherti R."/>
            <person name="Tsui H.-C.T."/>
            <person name="Winkler M.E."/>
        </authorList>
    </citation>
    <scope>NUCLEOTIDE SEQUENCE</scope>
</reference>
<comment type="similarity">
    <text evidence="1">Belongs to the 4-hydroxybenzoyl-CoA thioesterase family.</text>
</comment>
<evidence type="ECO:0000313" key="3">
    <source>
        <dbReference type="EMBL" id="SUZ56298.1"/>
    </source>
</evidence>
<dbReference type="PANTHER" id="PTHR31793">
    <property type="entry name" value="4-HYDROXYBENZOYL-COA THIOESTERASE FAMILY MEMBER"/>
    <property type="match status" value="1"/>
</dbReference>